<comment type="cofactor">
    <cofactor evidence="5">
        <name>[4Fe-4S] cluster</name>
        <dbReference type="ChEBI" id="CHEBI:49883"/>
    </cofactor>
    <text evidence="5">Binds 1 [4Fe-4S] cluster per subunit. The cluster is presumably bound at the interface of two monomers.</text>
</comment>
<organism evidence="8 9">
    <name type="scientific">Buchnera aphidicola</name>
    <name type="common">Acyrthosiphon lactucae</name>
    <dbReference type="NCBI Taxonomy" id="1241832"/>
    <lineage>
        <taxon>Bacteria</taxon>
        <taxon>Pseudomonadati</taxon>
        <taxon>Pseudomonadota</taxon>
        <taxon>Gammaproteobacteria</taxon>
        <taxon>Enterobacterales</taxon>
        <taxon>Erwiniaceae</taxon>
        <taxon>Buchnera</taxon>
    </lineage>
</organism>
<dbReference type="HAMAP" id="MF_01637">
    <property type="entry name" value="Fe_S_biogen_NfuA"/>
    <property type="match status" value="1"/>
</dbReference>
<comment type="subunit">
    <text evidence="5">Homodimer.</text>
</comment>
<dbReference type="Pfam" id="PF01521">
    <property type="entry name" value="Fe-S_biosyn"/>
    <property type="match status" value="1"/>
</dbReference>
<dbReference type="OrthoDB" id="9785450at2"/>
<dbReference type="Gene3D" id="3.30.300.130">
    <property type="entry name" value="Fe-S cluster assembly (FSCA)"/>
    <property type="match status" value="1"/>
</dbReference>
<feature type="domain" description="NIF system FeS cluster assembly NifU C-terminal" evidence="6">
    <location>
        <begin position="112"/>
        <end position="178"/>
    </location>
</feature>
<dbReference type="GO" id="GO:0005506">
    <property type="term" value="F:iron ion binding"/>
    <property type="evidence" value="ECO:0007669"/>
    <property type="project" value="InterPro"/>
</dbReference>
<dbReference type="InterPro" id="IPR000361">
    <property type="entry name" value="ATAP_core_dom"/>
</dbReference>
<keyword evidence="3 5" id="KW-0408">Iron</keyword>
<dbReference type="InterPro" id="IPR035903">
    <property type="entry name" value="HesB-like_dom_sf"/>
</dbReference>
<dbReference type="GO" id="GO:0051604">
    <property type="term" value="P:protein maturation"/>
    <property type="evidence" value="ECO:0007669"/>
    <property type="project" value="UniProtKB-UniRule"/>
</dbReference>
<keyword evidence="1 5" id="KW-0004">4Fe-4S</keyword>
<keyword evidence="2 5" id="KW-0479">Metal-binding</keyword>
<sequence length="192" mass="21642">MIKISKNAQKHFISLLLNEPTGTQIRIFITNPGTSNAECGVAFCPENEIEKSDIELKYDKFFVYIDKDILSYLKNAEIDLVVDKLGSQLTLKAPYAKNNFSKKESSSLEERIKYFLRSEINTKLSAHGGQVNLIKIDQNGMAVIQFSGGCNGCSMIGLTLKETVEKKLLASFPEIKKVYDRTNHLHGKHSFY</sequence>
<dbReference type="InterPro" id="IPR034904">
    <property type="entry name" value="FSCA_dom_sf"/>
</dbReference>
<dbReference type="RefSeq" id="WP_158339700.1">
    <property type="nucleotide sequence ID" value="NZ_CP034891.1"/>
</dbReference>
<dbReference type="EMBL" id="CP034891">
    <property type="protein sequence ID" value="QCI17918.1"/>
    <property type="molecule type" value="Genomic_DNA"/>
</dbReference>
<keyword evidence="4 5" id="KW-0411">Iron-sulfur</keyword>
<reference evidence="8 9" key="2">
    <citation type="submission" date="2019-05" db="EMBL/GenBank/DDBJ databases">
        <title>Genome evolution of the obligate endosymbiont Buchnera aphidicola.</title>
        <authorList>
            <person name="Moran N.A."/>
        </authorList>
    </citation>
    <scope>NUCLEOTIDE SEQUENCE [LARGE SCALE GENOMIC DNA]</scope>
    <source>
        <strain evidence="8 9">Ala</strain>
    </source>
</reference>
<dbReference type="InterPro" id="IPR017726">
    <property type="entry name" value="Fe/S_biogenesis_protein_NfuA"/>
</dbReference>
<evidence type="ECO:0000256" key="5">
    <source>
        <dbReference type="HAMAP-Rule" id="MF_01637"/>
    </source>
</evidence>
<evidence type="ECO:0000256" key="2">
    <source>
        <dbReference type="ARBA" id="ARBA00022723"/>
    </source>
</evidence>
<feature type="domain" description="Core" evidence="7">
    <location>
        <begin position="2"/>
        <end position="100"/>
    </location>
</feature>
<evidence type="ECO:0000256" key="4">
    <source>
        <dbReference type="ARBA" id="ARBA00023014"/>
    </source>
</evidence>
<evidence type="ECO:0000256" key="3">
    <source>
        <dbReference type="ARBA" id="ARBA00023004"/>
    </source>
</evidence>
<dbReference type="InterPro" id="IPR001075">
    <property type="entry name" value="NIF_FeS_clus_asmbl_NifU_C"/>
</dbReference>
<comment type="similarity">
    <text evidence="5">Belongs to the NfuA family.</text>
</comment>
<feature type="binding site" evidence="5">
    <location>
        <position position="150"/>
    </location>
    <ligand>
        <name>[4Fe-4S] cluster</name>
        <dbReference type="ChEBI" id="CHEBI:49883"/>
    </ligand>
</feature>
<evidence type="ECO:0000313" key="9">
    <source>
        <dbReference type="Proteomes" id="UP000298660"/>
    </source>
</evidence>
<reference evidence="8 9" key="1">
    <citation type="submission" date="2018-12" db="EMBL/GenBank/DDBJ databases">
        <authorList>
            <person name="Chong R.A."/>
        </authorList>
    </citation>
    <scope>NUCLEOTIDE SEQUENCE [LARGE SCALE GENOMIC DNA]</scope>
    <source>
        <strain evidence="8 9">Ala</strain>
    </source>
</reference>
<feature type="binding site" evidence="5">
    <location>
        <position position="153"/>
    </location>
    <ligand>
        <name>[4Fe-4S] cluster</name>
        <dbReference type="ChEBI" id="CHEBI:49883"/>
    </ligand>
</feature>
<dbReference type="AlphaFoldDB" id="A0A4D6XT31"/>
<dbReference type="GO" id="GO:0016226">
    <property type="term" value="P:iron-sulfur cluster assembly"/>
    <property type="evidence" value="ECO:0007669"/>
    <property type="project" value="UniProtKB-UniRule"/>
</dbReference>
<dbReference type="Pfam" id="PF01106">
    <property type="entry name" value="NifU"/>
    <property type="match status" value="1"/>
</dbReference>
<protein>
    <recommendedName>
        <fullName evidence="5">Fe/S biogenesis protein NfuA</fullName>
    </recommendedName>
</protein>
<dbReference type="SUPFAM" id="SSF89360">
    <property type="entry name" value="HesB-like domain"/>
    <property type="match status" value="1"/>
</dbReference>
<evidence type="ECO:0000259" key="6">
    <source>
        <dbReference type="Pfam" id="PF01106"/>
    </source>
</evidence>
<dbReference type="GO" id="GO:0051539">
    <property type="term" value="F:4 iron, 4 sulfur cluster binding"/>
    <property type="evidence" value="ECO:0007669"/>
    <property type="project" value="UniProtKB-UniRule"/>
</dbReference>
<evidence type="ECO:0000256" key="1">
    <source>
        <dbReference type="ARBA" id="ARBA00022485"/>
    </source>
</evidence>
<proteinExistence type="inferred from homology"/>
<evidence type="ECO:0000313" key="8">
    <source>
        <dbReference type="EMBL" id="QCI17918.1"/>
    </source>
</evidence>
<comment type="function">
    <text evidence="5">Involved in iron-sulfur cluster biogenesis. Binds a 4Fe-4S cluster, can transfer this cluster to apoproteins, and thereby intervenes in the maturation of Fe/S proteins. Could also act as a scaffold/chaperone for damaged Fe/S proteins.</text>
</comment>
<gene>
    <name evidence="5" type="primary">nfuA</name>
    <name evidence="8" type="ORF">D9V61_02765</name>
</gene>
<dbReference type="Gene3D" id="2.60.300.12">
    <property type="entry name" value="HesB-like domain"/>
    <property type="match status" value="1"/>
</dbReference>
<dbReference type="SUPFAM" id="SSF117916">
    <property type="entry name" value="Fe-S cluster assembly (FSCA) domain-like"/>
    <property type="match status" value="1"/>
</dbReference>
<name>A0A4D6XT31_9GAMM</name>
<accession>A0A4D6XT31</accession>
<dbReference type="Proteomes" id="UP000298660">
    <property type="component" value="Chromosome"/>
</dbReference>
<evidence type="ECO:0000259" key="7">
    <source>
        <dbReference type="Pfam" id="PF01521"/>
    </source>
</evidence>